<keyword evidence="3" id="KW-1185">Reference proteome</keyword>
<dbReference type="RefSeq" id="WP_167224052.1">
    <property type="nucleotide sequence ID" value="NZ_JAAQPH010000006.1"/>
</dbReference>
<evidence type="ECO:0000313" key="2">
    <source>
        <dbReference type="EMBL" id="NIA68951.1"/>
    </source>
</evidence>
<feature type="chain" id="PRO_5037397755" description="Secreted protein" evidence="1">
    <location>
        <begin position="22"/>
        <end position="75"/>
    </location>
</feature>
<feature type="signal peptide" evidence="1">
    <location>
        <begin position="1"/>
        <end position="21"/>
    </location>
</feature>
<sequence length="75" mass="8113">MNRKIAIAGAIAALVAVVAISQTNEGQSTLAWISGEDPQDKVLTNPNNGQPVTLEAVQKEAEWRKDTAEQLRKLD</sequence>
<protein>
    <recommendedName>
        <fullName evidence="4">Secreted protein</fullName>
    </recommendedName>
</protein>
<keyword evidence="1" id="KW-0732">Signal</keyword>
<dbReference type="AlphaFoldDB" id="A0A967C7C2"/>
<reference evidence="2" key="1">
    <citation type="submission" date="2020-03" db="EMBL/GenBank/DDBJ databases">
        <title>Genome of Pelagibius litoralis DSM 21314T.</title>
        <authorList>
            <person name="Wang G."/>
        </authorList>
    </citation>
    <scope>NUCLEOTIDE SEQUENCE</scope>
    <source>
        <strain evidence="2">DSM 21314</strain>
    </source>
</reference>
<proteinExistence type="predicted"/>
<dbReference type="Proteomes" id="UP000761264">
    <property type="component" value="Unassembled WGS sequence"/>
</dbReference>
<evidence type="ECO:0000256" key="1">
    <source>
        <dbReference type="SAM" id="SignalP"/>
    </source>
</evidence>
<evidence type="ECO:0008006" key="4">
    <source>
        <dbReference type="Google" id="ProtNLM"/>
    </source>
</evidence>
<comment type="caution">
    <text evidence="2">The sequence shown here is derived from an EMBL/GenBank/DDBJ whole genome shotgun (WGS) entry which is preliminary data.</text>
</comment>
<dbReference type="EMBL" id="JAAQPH010000006">
    <property type="protein sequence ID" value="NIA68951.1"/>
    <property type="molecule type" value="Genomic_DNA"/>
</dbReference>
<accession>A0A967C7C2</accession>
<gene>
    <name evidence="2" type="ORF">HBA54_10135</name>
</gene>
<organism evidence="2 3">
    <name type="scientific">Pelagibius litoralis</name>
    <dbReference type="NCBI Taxonomy" id="374515"/>
    <lineage>
        <taxon>Bacteria</taxon>
        <taxon>Pseudomonadati</taxon>
        <taxon>Pseudomonadota</taxon>
        <taxon>Alphaproteobacteria</taxon>
        <taxon>Rhodospirillales</taxon>
        <taxon>Rhodovibrionaceae</taxon>
        <taxon>Pelagibius</taxon>
    </lineage>
</organism>
<evidence type="ECO:0000313" key="3">
    <source>
        <dbReference type="Proteomes" id="UP000761264"/>
    </source>
</evidence>
<name>A0A967C7C2_9PROT</name>